<feature type="coiled-coil region" evidence="2">
    <location>
        <begin position="49"/>
        <end position="83"/>
    </location>
</feature>
<dbReference type="HOGENOM" id="CLU_049301_2_3_11"/>
<dbReference type="STRING" id="710685.MycrhN_3116"/>
<keyword evidence="2" id="KW-0175">Coiled coil</keyword>
<dbReference type="PRINTS" id="PR01438">
    <property type="entry name" value="UNVRSLSTRESS"/>
</dbReference>
<dbReference type="Pfam" id="PF00582">
    <property type="entry name" value="Usp"/>
    <property type="match status" value="1"/>
</dbReference>
<dbReference type="SUPFAM" id="SSF52402">
    <property type="entry name" value="Adenine nucleotide alpha hydrolases-like"/>
    <property type="match status" value="1"/>
</dbReference>
<evidence type="ECO:0000256" key="1">
    <source>
        <dbReference type="ARBA" id="ARBA00008791"/>
    </source>
</evidence>
<proteinExistence type="inferred from homology"/>
<name>G8RLL9_MYCRN</name>
<dbReference type="InterPro" id="IPR006015">
    <property type="entry name" value="Universal_stress_UspA"/>
</dbReference>
<feature type="domain" description="UspA" evidence="3">
    <location>
        <begin position="6"/>
        <end position="136"/>
    </location>
</feature>
<dbReference type="Proteomes" id="UP000005442">
    <property type="component" value="Chromosome"/>
</dbReference>
<protein>
    <submittedName>
        <fullName evidence="4">Universal stress protein UspA-like protein</fullName>
    </submittedName>
</protein>
<dbReference type="KEGG" id="mrh:MycrhN_3116"/>
<gene>
    <name evidence="4" type="ordered locus">MycrhN_3116</name>
</gene>
<sequence length="261" mass="28426">MTNQPQPVVVGIDGSDTAVNAAVWAIEEAVSRDTTLRLVYATKARYSSTEDYEDDIRRAKASLQEAEKAVTAANERVKTETAIVTGPPGFALEEESRQAALVCVGSVGIGGYARAILGSVAADLAENAHCTVAIIRPSDDLPEHAVDWIVVGVKHELRDERAVEHAMREADLRHLPVLLVGNEELMDYRINEWKPRYPDVHVYPVTAGSADVGRFLKKHHERIALAVIGGSDADELTQILGPHGHHSLFHRSAASVLVVRH</sequence>
<dbReference type="eggNOG" id="COG0589">
    <property type="taxonomic scope" value="Bacteria"/>
</dbReference>
<dbReference type="Gene3D" id="3.40.50.12370">
    <property type="match status" value="1"/>
</dbReference>
<evidence type="ECO:0000313" key="4">
    <source>
        <dbReference type="EMBL" id="AEV73651.1"/>
    </source>
</evidence>
<dbReference type="EMBL" id="CP003169">
    <property type="protein sequence ID" value="AEV73651.1"/>
    <property type="molecule type" value="Genomic_DNA"/>
</dbReference>
<evidence type="ECO:0000259" key="3">
    <source>
        <dbReference type="Pfam" id="PF00582"/>
    </source>
</evidence>
<keyword evidence="5" id="KW-1185">Reference proteome</keyword>
<dbReference type="PANTHER" id="PTHR31964:SF113">
    <property type="entry name" value="USPA DOMAIN-CONTAINING PROTEIN"/>
    <property type="match status" value="1"/>
</dbReference>
<accession>G8RLL9</accession>
<reference evidence="4 5" key="1">
    <citation type="submission" date="2011-12" db="EMBL/GenBank/DDBJ databases">
        <title>Complete sequence of Mycobacterium rhodesiae NBB3.</title>
        <authorList>
            <consortium name="US DOE Joint Genome Institute"/>
            <person name="Lucas S."/>
            <person name="Han J."/>
            <person name="Lapidus A."/>
            <person name="Cheng J.-F."/>
            <person name="Goodwin L."/>
            <person name="Pitluck S."/>
            <person name="Peters L."/>
            <person name="Mikhailova N."/>
            <person name="Gu W."/>
            <person name="Detter J.C."/>
            <person name="Han C."/>
            <person name="Tapia R."/>
            <person name="Land M."/>
            <person name="Hauser L."/>
            <person name="Kyrpides N."/>
            <person name="Ivanova N."/>
            <person name="Pagani I."/>
            <person name="Mattes T."/>
            <person name="Holmes A."/>
            <person name="Rutledge P."/>
            <person name="Paulsen I."/>
            <person name="Coleman N."/>
            <person name="Woyke T."/>
        </authorList>
    </citation>
    <scope>NUCLEOTIDE SEQUENCE [LARGE SCALE GENOMIC DNA]</scope>
    <source>
        <strain evidence="4 5">NBB3</strain>
    </source>
</reference>
<dbReference type="PATRIC" id="fig|710685.3.peg.3120"/>
<comment type="similarity">
    <text evidence="1">Belongs to the universal stress protein A family.</text>
</comment>
<organism evidence="4 5">
    <name type="scientific">Mycolicibacterium rhodesiae (strain NBB3)</name>
    <name type="common">Mycobacterium rhodesiae</name>
    <dbReference type="NCBI Taxonomy" id="710685"/>
    <lineage>
        <taxon>Bacteria</taxon>
        <taxon>Bacillati</taxon>
        <taxon>Actinomycetota</taxon>
        <taxon>Actinomycetes</taxon>
        <taxon>Mycobacteriales</taxon>
        <taxon>Mycobacteriaceae</taxon>
        <taxon>Mycolicibacterium</taxon>
    </lineage>
</organism>
<dbReference type="OrthoDB" id="4614783at2"/>
<evidence type="ECO:0000313" key="5">
    <source>
        <dbReference type="Proteomes" id="UP000005442"/>
    </source>
</evidence>
<evidence type="ECO:0000256" key="2">
    <source>
        <dbReference type="SAM" id="Coils"/>
    </source>
</evidence>
<dbReference type="AlphaFoldDB" id="G8RLL9"/>
<dbReference type="PANTHER" id="PTHR31964">
    <property type="entry name" value="ADENINE NUCLEOTIDE ALPHA HYDROLASES-LIKE SUPERFAMILY PROTEIN"/>
    <property type="match status" value="1"/>
</dbReference>
<dbReference type="RefSeq" id="WP_014211411.1">
    <property type="nucleotide sequence ID" value="NC_016604.1"/>
</dbReference>
<dbReference type="InterPro" id="IPR006016">
    <property type="entry name" value="UspA"/>
</dbReference>